<keyword evidence="2" id="KW-1185">Reference proteome</keyword>
<evidence type="ECO:0008006" key="3">
    <source>
        <dbReference type="Google" id="ProtNLM"/>
    </source>
</evidence>
<proteinExistence type="predicted"/>
<organism evidence="1 2">
    <name type="scientific">Flavimaricola marinus</name>
    <dbReference type="NCBI Taxonomy" id="1819565"/>
    <lineage>
        <taxon>Bacteria</taxon>
        <taxon>Pseudomonadati</taxon>
        <taxon>Pseudomonadota</taxon>
        <taxon>Alphaproteobacteria</taxon>
        <taxon>Rhodobacterales</taxon>
        <taxon>Paracoccaceae</taxon>
        <taxon>Flavimaricola</taxon>
    </lineage>
</organism>
<gene>
    <name evidence="1" type="ORF">LOM8899_01046</name>
</gene>
<dbReference type="OrthoDB" id="9799942at2"/>
<dbReference type="AlphaFoldDB" id="A0A238LD93"/>
<reference evidence="1 2" key="1">
    <citation type="submission" date="2017-05" db="EMBL/GenBank/DDBJ databases">
        <authorList>
            <person name="Song R."/>
            <person name="Chenine A.L."/>
            <person name="Ruprecht R.M."/>
        </authorList>
    </citation>
    <scope>NUCLEOTIDE SEQUENCE [LARGE SCALE GENOMIC DNA]</scope>
    <source>
        <strain evidence="1 2">CECT 8899</strain>
    </source>
</reference>
<dbReference type="InterPro" id="IPR023203">
    <property type="entry name" value="TTHA0068_sf"/>
</dbReference>
<name>A0A238LD93_9RHOB</name>
<dbReference type="RefSeq" id="WP_093991032.1">
    <property type="nucleotide sequence ID" value="NZ_FXZK01000001.1"/>
</dbReference>
<evidence type="ECO:0000313" key="1">
    <source>
        <dbReference type="EMBL" id="SMY06916.1"/>
    </source>
</evidence>
<dbReference type="InterPro" id="IPR005500">
    <property type="entry name" value="DUF309"/>
</dbReference>
<evidence type="ECO:0000313" key="2">
    <source>
        <dbReference type="Proteomes" id="UP000201613"/>
    </source>
</evidence>
<sequence length="148" mass="16127">MTDAPVLPSHAYVPGHTARHTEGAFDPIRASVREGMSSKELARTEAFRAGLAFRASGHFWEAHEVLEPVWMACPPNSEPRAFVQAIIQLANAQLKLRMGKPRAATRLCQIALAHLDEVRGEVVLGCDVAALRVEVLALSTSSELQYNA</sequence>
<accession>A0A238LD93</accession>
<protein>
    <recommendedName>
        <fullName evidence="3">DUF309 domain-containing protein</fullName>
    </recommendedName>
</protein>
<dbReference type="EMBL" id="FXZK01000001">
    <property type="protein sequence ID" value="SMY06916.1"/>
    <property type="molecule type" value="Genomic_DNA"/>
</dbReference>
<dbReference type="Pfam" id="PF03745">
    <property type="entry name" value="DUF309"/>
    <property type="match status" value="1"/>
</dbReference>
<dbReference type="Gene3D" id="1.10.3450.10">
    <property type="entry name" value="TTHA0068-like"/>
    <property type="match status" value="1"/>
</dbReference>
<dbReference type="Proteomes" id="UP000201613">
    <property type="component" value="Unassembled WGS sequence"/>
</dbReference>
<dbReference type="SUPFAM" id="SSF140663">
    <property type="entry name" value="TTHA0068-like"/>
    <property type="match status" value="1"/>
</dbReference>